<evidence type="ECO:0000313" key="4">
    <source>
        <dbReference type="EMBL" id="GGS32328.1"/>
    </source>
</evidence>
<evidence type="ECO:0000259" key="3">
    <source>
        <dbReference type="Pfam" id="PF22767"/>
    </source>
</evidence>
<protein>
    <submittedName>
        <fullName evidence="4">SagB-type dehydrogenase domain-containing protein</fullName>
    </submittedName>
</protein>
<dbReference type="GO" id="GO:0016491">
    <property type="term" value="F:oxidoreductase activity"/>
    <property type="evidence" value="ECO:0007669"/>
    <property type="project" value="InterPro"/>
</dbReference>
<dbReference type="PANTHER" id="PTHR43745">
    <property type="entry name" value="NITROREDUCTASE MJ1384-RELATED"/>
    <property type="match status" value="1"/>
</dbReference>
<dbReference type="Pfam" id="PF22767">
    <property type="entry name" value="ThcOx"/>
    <property type="match status" value="1"/>
</dbReference>
<dbReference type="InterPro" id="IPR029479">
    <property type="entry name" value="Nitroreductase"/>
</dbReference>
<feature type="domain" description="Cyanobactin oxidase ThcOx second" evidence="3">
    <location>
        <begin position="136"/>
        <end position="252"/>
    </location>
</feature>
<evidence type="ECO:0000313" key="5">
    <source>
        <dbReference type="Proteomes" id="UP000660680"/>
    </source>
</evidence>
<accession>A0A918LCS3</accession>
<dbReference type="EMBL" id="BMRB01000002">
    <property type="protein sequence ID" value="GGS32328.1"/>
    <property type="molecule type" value="Genomic_DNA"/>
</dbReference>
<dbReference type="Gene3D" id="3.40.109.10">
    <property type="entry name" value="NADH Oxidase"/>
    <property type="match status" value="1"/>
</dbReference>
<comment type="caution">
    <text evidence="4">The sequence shown here is derived from an EMBL/GenBank/DDBJ whole genome shotgun (WGS) entry which is preliminary data.</text>
</comment>
<feature type="region of interest" description="Disordered" evidence="1">
    <location>
        <begin position="259"/>
        <end position="291"/>
    </location>
</feature>
<keyword evidence="5" id="KW-1185">Reference proteome</keyword>
<sequence>MQDPSDRSEKVSTESGRSAPRIPLWSLSEDVLVEGDPGDDHVVVITRWGETKIDDVDGTVRESLRRMSMGPISLGNVMTDNGAAEWKRLHRILGKLGGSVVHSLGTERGGAPMLSVVPVARDAVFEVADVDPTLPVRLSRFAALRSSDGELLVESPLARFQVVLHRRMVSRVVVAMCAPTSIAELARALDIEQDVVADIVAYLVATGIVLLGRWQDREPARVPRFAEDADPALVRWSHHDLLFHARTRMGRHGGLTGVTFPHADTSPPPAVVKTPRTGPRYPLRRPSAEDLAASDPPLLDVVENTRLCQEMHGPVSADQIGELLFRAARVRSVSPASAGRDHMYEVSDRPYLSINGLYELEIYLCVNESSGLPRGIFHYHPQDHALTLVSDAENAMVEVLENAMVGTGAAQWPPAMITITARVARSSWMYGGIAYSLTLTHVGALQQMLCISATAMGLAACVPAIDPGDAIDTALGLEWPAEVGVGEFVFGNRHPGLVRRESPL</sequence>
<reference evidence="4" key="1">
    <citation type="journal article" date="2014" name="Int. J. Syst. Evol. Microbiol.">
        <title>Complete genome sequence of Corynebacterium casei LMG S-19264T (=DSM 44701T), isolated from a smear-ripened cheese.</title>
        <authorList>
            <consortium name="US DOE Joint Genome Institute (JGI-PGF)"/>
            <person name="Walter F."/>
            <person name="Albersmeier A."/>
            <person name="Kalinowski J."/>
            <person name="Ruckert C."/>
        </authorList>
    </citation>
    <scope>NUCLEOTIDE SEQUENCE</scope>
    <source>
        <strain evidence="4">JCM 3276</strain>
    </source>
</reference>
<feature type="domain" description="Nitroreductase" evidence="2">
    <location>
        <begin position="359"/>
        <end position="480"/>
    </location>
</feature>
<proteinExistence type="predicted"/>
<dbReference type="Pfam" id="PF00881">
    <property type="entry name" value="Nitroreductase"/>
    <property type="match status" value="1"/>
</dbReference>
<evidence type="ECO:0000256" key="1">
    <source>
        <dbReference type="SAM" id="MobiDB-lite"/>
    </source>
</evidence>
<dbReference type="InterPro" id="IPR000415">
    <property type="entry name" value="Nitroreductase-like"/>
</dbReference>
<dbReference type="SUPFAM" id="SSF55469">
    <property type="entry name" value="FMN-dependent nitroreductase-like"/>
    <property type="match status" value="1"/>
</dbReference>
<reference evidence="4" key="2">
    <citation type="submission" date="2020-09" db="EMBL/GenBank/DDBJ databases">
        <authorList>
            <person name="Sun Q."/>
            <person name="Ohkuma M."/>
        </authorList>
    </citation>
    <scope>NUCLEOTIDE SEQUENCE</scope>
    <source>
        <strain evidence="4">JCM 3276</strain>
    </source>
</reference>
<dbReference type="NCBIfam" id="TIGR03605">
    <property type="entry name" value="antibiot_sagB"/>
    <property type="match status" value="1"/>
</dbReference>
<organism evidence="4 5">
    <name type="scientific">Actinokineospora fastidiosa</name>
    <dbReference type="NCBI Taxonomy" id="1816"/>
    <lineage>
        <taxon>Bacteria</taxon>
        <taxon>Bacillati</taxon>
        <taxon>Actinomycetota</taxon>
        <taxon>Actinomycetes</taxon>
        <taxon>Pseudonocardiales</taxon>
        <taxon>Pseudonocardiaceae</taxon>
        <taxon>Actinokineospora</taxon>
    </lineage>
</organism>
<name>A0A918LCS3_9PSEU</name>
<dbReference type="InterPro" id="IPR052544">
    <property type="entry name" value="Bacteriocin_Proc_Enz"/>
</dbReference>
<dbReference type="AlphaFoldDB" id="A0A918LCS3"/>
<evidence type="ECO:0000259" key="2">
    <source>
        <dbReference type="Pfam" id="PF00881"/>
    </source>
</evidence>
<dbReference type="CDD" id="cd02142">
    <property type="entry name" value="McbC_SagB-like_oxidoreductase"/>
    <property type="match status" value="1"/>
</dbReference>
<dbReference type="InterPro" id="IPR020051">
    <property type="entry name" value="SagB-type_dehydrogenase"/>
</dbReference>
<dbReference type="Proteomes" id="UP000660680">
    <property type="component" value="Unassembled WGS sequence"/>
</dbReference>
<dbReference type="InterPro" id="IPR054488">
    <property type="entry name" value="ThcOx_dom2"/>
</dbReference>
<gene>
    <name evidence="4" type="ORF">GCM10010171_27840</name>
</gene>
<dbReference type="PANTHER" id="PTHR43745:SF2">
    <property type="entry name" value="NITROREDUCTASE MJ1384-RELATED"/>
    <property type="match status" value="1"/>
</dbReference>